<dbReference type="RefSeq" id="WP_044348585.1">
    <property type="nucleotide sequence ID" value="NZ_AZAC01000014.1"/>
</dbReference>
<accession>A0A0D2GF88</accession>
<dbReference type="InterPro" id="IPR000631">
    <property type="entry name" value="CARKD"/>
</dbReference>
<dbReference type="Proteomes" id="UP000032233">
    <property type="component" value="Unassembled WGS sequence"/>
</dbReference>
<dbReference type="SUPFAM" id="SSF53613">
    <property type="entry name" value="Ribokinase-like"/>
    <property type="match status" value="1"/>
</dbReference>
<dbReference type="AlphaFoldDB" id="A0A0D2GF88"/>
<evidence type="ECO:0000259" key="1">
    <source>
        <dbReference type="Pfam" id="PF01256"/>
    </source>
</evidence>
<sequence length="291" mass="30873">MLSVIGTIPDPDMPVFEGEARLEGDHIRVAGRSVSVNRGTAALLAAACQTVQVWGGHQVFAHLVGDTGLGQGSRELYAHLAAGISDCGNKKALVFHYLQPDADWCAKLMLRFEAKADRPLLIADAGFMYAAKMAGLAGIFDLFTPDMGELAFLADEKAPHPFYTRGFILHEGIQADELIKKAYAASNAPPYLLVKGNPDQIVHQGRIMGTVDSPSVPSMEAMGGTGDTVTGVVSALLALGVEPLRACLVAARTNRLAGEMADVNPASQIMEMVGKIPQALELALEEYSGNE</sequence>
<dbReference type="PATRIC" id="fig|1429043.3.peg.2327"/>
<keyword evidence="2" id="KW-0808">Transferase</keyword>
<dbReference type="GO" id="GO:0016836">
    <property type="term" value="F:hydro-lyase activity"/>
    <property type="evidence" value="ECO:0007669"/>
    <property type="project" value="InterPro"/>
</dbReference>
<dbReference type="STRING" id="1429043.X474_10965"/>
<keyword evidence="3" id="KW-1185">Reference proteome</keyword>
<proteinExistence type="predicted"/>
<reference evidence="2 3" key="1">
    <citation type="submission" date="2013-11" db="EMBL/GenBank/DDBJ databases">
        <title>Metagenomic analysis of a methanogenic consortium involved in long chain n-alkane degradation.</title>
        <authorList>
            <person name="Davidova I.A."/>
            <person name="Callaghan A.V."/>
            <person name="Wawrik B."/>
            <person name="Pruitt S."/>
            <person name="Marks C."/>
            <person name="Duncan K.E."/>
            <person name="Suflita J.M."/>
        </authorList>
    </citation>
    <scope>NUCLEOTIDE SEQUENCE [LARGE SCALE GENOMIC DNA]</scope>
    <source>
        <strain evidence="2 3">SPR</strain>
    </source>
</reference>
<feature type="domain" description="YjeF C-terminal" evidence="1">
    <location>
        <begin position="109"/>
        <end position="265"/>
    </location>
</feature>
<dbReference type="EMBL" id="AZAC01000014">
    <property type="protein sequence ID" value="KIX13577.1"/>
    <property type="molecule type" value="Genomic_DNA"/>
</dbReference>
<protein>
    <submittedName>
        <fullName evidence="2">Sugar kinase</fullName>
    </submittedName>
</protein>
<evidence type="ECO:0000313" key="3">
    <source>
        <dbReference type="Proteomes" id="UP000032233"/>
    </source>
</evidence>
<organism evidence="2 3">
    <name type="scientific">Dethiosulfatarculus sandiegensis</name>
    <dbReference type="NCBI Taxonomy" id="1429043"/>
    <lineage>
        <taxon>Bacteria</taxon>
        <taxon>Pseudomonadati</taxon>
        <taxon>Thermodesulfobacteriota</taxon>
        <taxon>Desulfarculia</taxon>
        <taxon>Desulfarculales</taxon>
        <taxon>Desulfarculaceae</taxon>
        <taxon>Dethiosulfatarculus</taxon>
    </lineage>
</organism>
<dbReference type="GO" id="GO:0016301">
    <property type="term" value="F:kinase activity"/>
    <property type="evidence" value="ECO:0007669"/>
    <property type="project" value="UniProtKB-KW"/>
</dbReference>
<dbReference type="Pfam" id="PF01256">
    <property type="entry name" value="Carb_kinase"/>
    <property type="match status" value="1"/>
</dbReference>
<keyword evidence="2" id="KW-0418">Kinase</keyword>
<dbReference type="InParanoid" id="A0A0D2GF88"/>
<dbReference type="Gene3D" id="3.40.1190.20">
    <property type="match status" value="1"/>
</dbReference>
<evidence type="ECO:0000313" key="2">
    <source>
        <dbReference type="EMBL" id="KIX13577.1"/>
    </source>
</evidence>
<dbReference type="InterPro" id="IPR029056">
    <property type="entry name" value="Ribokinase-like"/>
</dbReference>
<dbReference type="OrthoDB" id="5470480at2"/>
<comment type="caution">
    <text evidence="2">The sequence shown here is derived from an EMBL/GenBank/DDBJ whole genome shotgun (WGS) entry which is preliminary data.</text>
</comment>
<name>A0A0D2GF88_9BACT</name>
<gene>
    <name evidence="2" type="ORF">X474_10965</name>
</gene>